<keyword evidence="6 12" id="KW-0067">ATP-binding</keyword>
<dbReference type="PROSITE" id="PS50893">
    <property type="entry name" value="ABC_TRANSPORTER_2"/>
    <property type="match status" value="1"/>
</dbReference>
<reference evidence="12 13" key="1">
    <citation type="submission" date="2017-05" db="EMBL/GenBank/DDBJ databases">
        <title>Functional genome analysis of Paenibacillus pasadenensis strain R16: insights on endophytic life style and antifungal activity.</title>
        <authorList>
            <person name="Passera A."/>
            <person name="Marcolungo L."/>
            <person name="Casati P."/>
            <person name="Brasca M."/>
            <person name="Quaglino F."/>
            <person name="Delledonne M."/>
        </authorList>
    </citation>
    <scope>NUCLEOTIDE SEQUENCE [LARGE SCALE GENOMIC DNA]</scope>
    <source>
        <strain evidence="12 13">R16</strain>
    </source>
</reference>
<keyword evidence="8 9" id="KW-0472">Membrane</keyword>
<evidence type="ECO:0000256" key="3">
    <source>
        <dbReference type="ARBA" id="ARBA00022475"/>
    </source>
</evidence>
<keyword evidence="3" id="KW-1003">Cell membrane</keyword>
<feature type="transmembrane region" description="Helical" evidence="9">
    <location>
        <begin position="59"/>
        <end position="80"/>
    </location>
</feature>
<feature type="transmembrane region" description="Helical" evidence="9">
    <location>
        <begin position="160"/>
        <end position="180"/>
    </location>
</feature>
<dbReference type="GO" id="GO:0005886">
    <property type="term" value="C:plasma membrane"/>
    <property type="evidence" value="ECO:0007669"/>
    <property type="project" value="UniProtKB-SubCell"/>
</dbReference>
<keyword evidence="5" id="KW-0547">Nucleotide-binding</keyword>
<dbReference type="GO" id="GO:0005524">
    <property type="term" value="F:ATP binding"/>
    <property type="evidence" value="ECO:0007669"/>
    <property type="project" value="UniProtKB-KW"/>
</dbReference>
<dbReference type="SUPFAM" id="SSF90123">
    <property type="entry name" value="ABC transporter transmembrane region"/>
    <property type="match status" value="1"/>
</dbReference>
<dbReference type="GO" id="GO:0140359">
    <property type="term" value="F:ABC-type transporter activity"/>
    <property type="evidence" value="ECO:0007669"/>
    <property type="project" value="InterPro"/>
</dbReference>
<dbReference type="Proteomes" id="UP000234789">
    <property type="component" value="Unassembled WGS sequence"/>
</dbReference>
<evidence type="ECO:0000313" key="12">
    <source>
        <dbReference type="EMBL" id="PLT44232.1"/>
    </source>
</evidence>
<sequence length="590" mass="64248">MLKLFKYLTKGEWGFVLYSLIFIIVQVWLDLRLPDYMAEITTLIQTEGTRAADLMEPGAYMLLCAVGSVLTSVIVGWFAAKVAAGLAMRLRGMVFDRTLSFSHQEINGFSTASLITRSTNDVTQVQMIVAMGLQVMLKAPILAVWAIAKISGKSWEWTAATGAAVVALIVMLSVIIVFAIPKFRIIQGLTDNLNRITRENLTGLRVIRAYNAAAYQEAKFDRANRELTGTNLFASRLMAIIGPGMTIIMSGLSVSIYAIGAYLIQDAPGTDRIGIFSNMVVFTSYAMQVVMAFMMVSMIFIMAPRAAISAKRILEVLNTEAAIKDGVETKGSGEGGIEFRNVSFKYPGAEEPVLRDISFKARKGETVAIIGSTGSGKTSVLNLVPRFYDVAAGEVLVDGIDVRRYSQHALRAKLGYVSQRAVLFSGTVAANVAYGSAEPGREAEEGVRRAVAIAQGTDFVESMEGQYEGRIAQGGDNVSGGQKQRLSIARAVYRRPDIYLFDDSFSALDYRTDRELRAALRRETGGATTLIVAQRIGTIKDADRILVLEDGRIVGSGTHEELLQDCPTYQEIALSQLSKEELAHGTIESA</sequence>
<accession>A0A2N5N1M6</accession>
<feature type="transmembrane region" description="Helical" evidence="9">
    <location>
        <begin position="284"/>
        <end position="303"/>
    </location>
</feature>
<keyword evidence="13" id="KW-1185">Reference proteome</keyword>
<dbReference type="InterPro" id="IPR027417">
    <property type="entry name" value="P-loop_NTPase"/>
</dbReference>
<keyword evidence="4 9" id="KW-0812">Transmembrane</keyword>
<dbReference type="FunFam" id="3.40.50.300:FF:000854">
    <property type="entry name" value="Multidrug ABC transporter ATP-binding protein"/>
    <property type="match status" value="1"/>
</dbReference>
<dbReference type="AlphaFoldDB" id="A0A2N5N1M6"/>
<evidence type="ECO:0000256" key="1">
    <source>
        <dbReference type="ARBA" id="ARBA00004651"/>
    </source>
</evidence>
<evidence type="ECO:0000256" key="2">
    <source>
        <dbReference type="ARBA" id="ARBA00022448"/>
    </source>
</evidence>
<evidence type="ECO:0000256" key="4">
    <source>
        <dbReference type="ARBA" id="ARBA00022692"/>
    </source>
</evidence>
<comment type="subcellular location">
    <subcellularLocation>
        <location evidence="1">Cell membrane</location>
        <topology evidence="1">Multi-pass membrane protein</topology>
    </subcellularLocation>
</comment>
<dbReference type="SMART" id="SM00382">
    <property type="entry name" value="AAA"/>
    <property type="match status" value="1"/>
</dbReference>
<dbReference type="Gene3D" id="1.20.1560.10">
    <property type="entry name" value="ABC transporter type 1, transmembrane domain"/>
    <property type="match status" value="1"/>
</dbReference>
<dbReference type="CDD" id="cd18548">
    <property type="entry name" value="ABC_6TM_Tm287_like"/>
    <property type="match status" value="1"/>
</dbReference>
<organism evidence="12 13">
    <name type="scientific">Paenibacillus pasadenensis</name>
    <dbReference type="NCBI Taxonomy" id="217090"/>
    <lineage>
        <taxon>Bacteria</taxon>
        <taxon>Bacillati</taxon>
        <taxon>Bacillota</taxon>
        <taxon>Bacilli</taxon>
        <taxon>Bacillales</taxon>
        <taxon>Paenibacillaceae</taxon>
        <taxon>Paenibacillus</taxon>
    </lineage>
</organism>
<name>A0A2N5N1M6_9BACL</name>
<feature type="transmembrane region" description="Helical" evidence="9">
    <location>
        <begin position="127"/>
        <end position="148"/>
    </location>
</feature>
<evidence type="ECO:0000313" key="13">
    <source>
        <dbReference type="Proteomes" id="UP000234789"/>
    </source>
</evidence>
<evidence type="ECO:0000256" key="6">
    <source>
        <dbReference type="ARBA" id="ARBA00022840"/>
    </source>
</evidence>
<dbReference type="InterPro" id="IPR017871">
    <property type="entry name" value="ABC_transporter-like_CS"/>
</dbReference>
<dbReference type="PROSITE" id="PS00211">
    <property type="entry name" value="ABC_TRANSPORTER_1"/>
    <property type="match status" value="1"/>
</dbReference>
<evidence type="ECO:0000259" key="11">
    <source>
        <dbReference type="PROSITE" id="PS50929"/>
    </source>
</evidence>
<gene>
    <name evidence="12" type="ORF">B8V81_2663</name>
</gene>
<dbReference type="PANTHER" id="PTHR24221">
    <property type="entry name" value="ATP-BINDING CASSETTE SUB-FAMILY B"/>
    <property type="match status" value="1"/>
</dbReference>
<feature type="transmembrane region" description="Helical" evidence="9">
    <location>
        <begin position="237"/>
        <end position="264"/>
    </location>
</feature>
<dbReference type="Pfam" id="PF00664">
    <property type="entry name" value="ABC_membrane"/>
    <property type="match status" value="1"/>
</dbReference>
<dbReference type="InterPro" id="IPR003593">
    <property type="entry name" value="AAA+_ATPase"/>
</dbReference>
<dbReference type="PANTHER" id="PTHR24221:SF276">
    <property type="entry name" value="ABC TRANSPORTER, ATP-BINDING_PERMEASE PROTEIN"/>
    <property type="match status" value="1"/>
</dbReference>
<dbReference type="RefSeq" id="WP_101808511.1">
    <property type="nucleotide sequence ID" value="NZ_NFEZ01000004.1"/>
</dbReference>
<dbReference type="InterPro" id="IPR039421">
    <property type="entry name" value="Type_1_exporter"/>
</dbReference>
<dbReference type="InterPro" id="IPR036640">
    <property type="entry name" value="ABC1_TM_sf"/>
</dbReference>
<dbReference type="InterPro" id="IPR011527">
    <property type="entry name" value="ABC1_TM_dom"/>
</dbReference>
<feature type="domain" description="ABC transmembrane type-1" evidence="11">
    <location>
        <begin position="19"/>
        <end position="305"/>
    </location>
</feature>
<dbReference type="InterPro" id="IPR003439">
    <property type="entry name" value="ABC_transporter-like_ATP-bd"/>
</dbReference>
<proteinExistence type="predicted"/>
<evidence type="ECO:0000256" key="7">
    <source>
        <dbReference type="ARBA" id="ARBA00022989"/>
    </source>
</evidence>
<dbReference type="Gene3D" id="3.40.50.300">
    <property type="entry name" value="P-loop containing nucleotide triphosphate hydrolases"/>
    <property type="match status" value="1"/>
</dbReference>
<evidence type="ECO:0000256" key="8">
    <source>
        <dbReference type="ARBA" id="ARBA00023136"/>
    </source>
</evidence>
<evidence type="ECO:0000259" key="10">
    <source>
        <dbReference type="PROSITE" id="PS50893"/>
    </source>
</evidence>
<keyword evidence="7 9" id="KW-1133">Transmembrane helix</keyword>
<dbReference type="EMBL" id="NFEZ01000004">
    <property type="protein sequence ID" value="PLT44232.1"/>
    <property type="molecule type" value="Genomic_DNA"/>
</dbReference>
<feature type="transmembrane region" description="Helical" evidence="9">
    <location>
        <begin position="12"/>
        <end position="29"/>
    </location>
</feature>
<dbReference type="GO" id="GO:0016887">
    <property type="term" value="F:ATP hydrolysis activity"/>
    <property type="evidence" value="ECO:0007669"/>
    <property type="project" value="InterPro"/>
</dbReference>
<evidence type="ECO:0000256" key="5">
    <source>
        <dbReference type="ARBA" id="ARBA00022741"/>
    </source>
</evidence>
<dbReference type="PROSITE" id="PS50929">
    <property type="entry name" value="ABC_TM1F"/>
    <property type="match status" value="1"/>
</dbReference>
<feature type="domain" description="ABC transporter" evidence="10">
    <location>
        <begin position="337"/>
        <end position="575"/>
    </location>
</feature>
<protein>
    <submittedName>
        <fullName evidence="12">Lipid A export ATP-binding/permease protein MsbA</fullName>
    </submittedName>
</protein>
<dbReference type="SUPFAM" id="SSF52540">
    <property type="entry name" value="P-loop containing nucleoside triphosphate hydrolases"/>
    <property type="match status" value="1"/>
</dbReference>
<comment type="caution">
    <text evidence="12">The sequence shown here is derived from an EMBL/GenBank/DDBJ whole genome shotgun (WGS) entry which is preliminary data.</text>
</comment>
<evidence type="ECO:0000256" key="9">
    <source>
        <dbReference type="SAM" id="Phobius"/>
    </source>
</evidence>
<dbReference type="Pfam" id="PF00005">
    <property type="entry name" value="ABC_tran"/>
    <property type="match status" value="1"/>
</dbReference>
<keyword evidence="2" id="KW-0813">Transport</keyword>